<dbReference type="Proteomes" id="UP000219338">
    <property type="component" value="Unassembled WGS sequence"/>
</dbReference>
<dbReference type="EMBL" id="FUEG01000003">
    <property type="protein sequence ID" value="SJL01357.1"/>
    <property type="molecule type" value="Genomic_DNA"/>
</dbReference>
<dbReference type="STRING" id="47428.A0A284QXZ8"/>
<organism evidence="1 2">
    <name type="scientific">Armillaria ostoyae</name>
    <name type="common">Armillaria root rot fungus</name>
    <dbReference type="NCBI Taxonomy" id="47428"/>
    <lineage>
        <taxon>Eukaryota</taxon>
        <taxon>Fungi</taxon>
        <taxon>Dikarya</taxon>
        <taxon>Basidiomycota</taxon>
        <taxon>Agaricomycotina</taxon>
        <taxon>Agaricomycetes</taxon>
        <taxon>Agaricomycetidae</taxon>
        <taxon>Agaricales</taxon>
        <taxon>Marasmiineae</taxon>
        <taxon>Physalacriaceae</taxon>
        <taxon>Armillaria</taxon>
    </lineage>
</organism>
<name>A0A284QXZ8_ARMOS</name>
<proteinExistence type="predicted"/>
<evidence type="ECO:0000313" key="1">
    <source>
        <dbReference type="EMBL" id="SJL01357.1"/>
    </source>
</evidence>
<keyword evidence="2" id="KW-1185">Reference proteome</keyword>
<dbReference type="OrthoDB" id="24630at2759"/>
<evidence type="ECO:0000313" key="2">
    <source>
        <dbReference type="Proteomes" id="UP000219338"/>
    </source>
</evidence>
<reference evidence="2" key="1">
    <citation type="journal article" date="2017" name="Nat. Ecol. Evol.">
        <title>Genome expansion and lineage-specific genetic innovations in the forest pathogenic fungi Armillaria.</title>
        <authorList>
            <person name="Sipos G."/>
            <person name="Prasanna A.N."/>
            <person name="Walter M.C."/>
            <person name="O'Connor E."/>
            <person name="Balint B."/>
            <person name="Krizsan K."/>
            <person name="Kiss B."/>
            <person name="Hess J."/>
            <person name="Varga T."/>
            <person name="Slot J."/>
            <person name="Riley R."/>
            <person name="Boka B."/>
            <person name="Rigling D."/>
            <person name="Barry K."/>
            <person name="Lee J."/>
            <person name="Mihaltcheva S."/>
            <person name="LaButti K."/>
            <person name="Lipzen A."/>
            <person name="Waldron R."/>
            <person name="Moloney N.M."/>
            <person name="Sperisen C."/>
            <person name="Kredics L."/>
            <person name="Vagvoelgyi C."/>
            <person name="Patrignani A."/>
            <person name="Fitzpatrick D."/>
            <person name="Nagy I."/>
            <person name="Doyle S."/>
            <person name="Anderson J.B."/>
            <person name="Grigoriev I.V."/>
            <person name="Gueldener U."/>
            <person name="Muensterkoetter M."/>
            <person name="Nagy L.G."/>
        </authorList>
    </citation>
    <scope>NUCLEOTIDE SEQUENCE [LARGE SCALE GENOMIC DNA]</scope>
    <source>
        <strain evidence="2">C18/9</strain>
    </source>
</reference>
<dbReference type="AlphaFoldDB" id="A0A284QXZ8"/>
<gene>
    <name evidence="1" type="ORF">ARMOST_04677</name>
</gene>
<accession>A0A284QXZ8</accession>
<sequence length="182" mass="20749">MNSWIRSNERLRYTNNFKAWQIPKRTTSFEGTQYNLLYAVSFLRSQEEVQGFTSLSVNAYDRGEHSDGQLTINIFGKPIPKINPTRRIKVELCFGSFYAKEPSRTEHSLKNTKVLPEPPEPFPVVRRREGLYRPSTPPLSRSKRHILSGSVLASSRLVNIASRAHTSAPITPLPLSMLSYDI</sequence>
<protein>
    <submittedName>
        <fullName evidence="1">Uncharacterized protein</fullName>
    </submittedName>
</protein>